<dbReference type="EMBL" id="FNHB01000001">
    <property type="protein sequence ID" value="SDL93572.1"/>
    <property type="molecule type" value="Genomic_DNA"/>
</dbReference>
<feature type="transmembrane region" description="Helical" evidence="1">
    <location>
        <begin position="114"/>
        <end position="139"/>
    </location>
</feature>
<evidence type="ECO:0000313" key="3">
    <source>
        <dbReference type="Proteomes" id="UP000214880"/>
    </source>
</evidence>
<dbReference type="STRING" id="146817.SAMN04488502_1011222"/>
<gene>
    <name evidence="2" type="ORF">SAMN04488502_1011222</name>
</gene>
<keyword evidence="1" id="KW-0472">Membrane</keyword>
<keyword evidence="3" id="KW-1185">Reference proteome</keyword>
<dbReference type="Pfam" id="PF06182">
    <property type="entry name" value="ABC2_membrane_6"/>
    <property type="match status" value="1"/>
</dbReference>
<feature type="transmembrane region" description="Helical" evidence="1">
    <location>
        <begin position="31"/>
        <end position="55"/>
    </location>
</feature>
<dbReference type="OrthoDB" id="3078252at2"/>
<keyword evidence="1" id="KW-1133">Transmembrane helix</keyword>
<feature type="transmembrane region" description="Helical" evidence="1">
    <location>
        <begin position="146"/>
        <end position="173"/>
    </location>
</feature>
<dbReference type="PANTHER" id="PTHR36833">
    <property type="entry name" value="SLR0610 PROTEIN-RELATED"/>
    <property type="match status" value="1"/>
</dbReference>
<evidence type="ECO:0000313" key="2">
    <source>
        <dbReference type="EMBL" id="SDL93572.1"/>
    </source>
</evidence>
<feature type="transmembrane region" description="Helical" evidence="1">
    <location>
        <begin position="242"/>
        <end position="260"/>
    </location>
</feature>
<dbReference type="InterPro" id="IPR010390">
    <property type="entry name" value="ABC-2_transporter-like"/>
</dbReference>
<reference evidence="2 3" key="1">
    <citation type="submission" date="2016-10" db="EMBL/GenBank/DDBJ databases">
        <authorList>
            <person name="de Groot N.N."/>
        </authorList>
    </citation>
    <scope>NUCLEOTIDE SEQUENCE [LARGE SCALE GENOMIC DNA]</scope>
    <source>
        <strain evidence="2 3">DSM 1736</strain>
    </source>
</reference>
<proteinExistence type="predicted"/>
<evidence type="ECO:0000256" key="1">
    <source>
        <dbReference type="SAM" id="Phobius"/>
    </source>
</evidence>
<name>A0A1G9P3W0_9FIRM</name>
<protein>
    <submittedName>
        <fullName evidence="2">ABC-2 type transport system permease protein</fullName>
    </submittedName>
</protein>
<dbReference type="RefSeq" id="WP_092069639.1">
    <property type="nucleotide sequence ID" value="NZ_FNHB01000001.1"/>
</dbReference>
<accession>A0A1G9P3W0</accession>
<sequence>MADKITVARLIKLLGISAKMDLAWLLRDSKYALAIISADIISNLSIVSGVFLISVRFGGIGGMSADEVLFMMAYSTLTTGLFMMFGSGNNIHISRIIGRGQLEHLFTQPLPIKVQLATCGFMPFTGGSNFVVGVILMMIAISRLELLVSVGWILSLAAYLLITMVVIVARAYLVSSMAFYAPAAAEEISYTAIEGTWFMSTFPLSGMPPLVQISLVTILPEGLMAWFPSLCLLGRPPLGLGAYYPLLYAVILSLIASCIFKRGLSYYVRKGSNRYVPYGFRR</sequence>
<feature type="transmembrane region" description="Helical" evidence="1">
    <location>
        <begin position="67"/>
        <end position="85"/>
    </location>
</feature>
<organism evidence="2 3">
    <name type="scientific">Dendrosporobacter quercicolus</name>
    <dbReference type="NCBI Taxonomy" id="146817"/>
    <lineage>
        <taxon>Bacteria</taxon>
        <taxon>Bacillati</taxon>
        <taxon>Bacillota</taxon>
        <taxon>Negativicutes</taxon>
        <taxon>Selenomonadales</taxon>
        <taxon>Sporomusaceae</taxon>
        <taxon>Dendrosporobacter</taxon>
    </lineage>
</organism>
<dbReference type="AlphaFoldDB" id="A0A1G9P3W0"/>
<dbReference type="Proteomes" id="UP000214880">
    <property type="component" value="Unassembled WGS sequence"/>
</dbReference>
<keyword evidence="1" id="KW-0812">Transmembrane</keyword>
<dbReference type="PANTHER" id="PTHR36833:SF1">
    <property type="entry name" value="INTEGRAL MEMBRANE TRANSPORT PROTEIN"/>
    <property type="match status" value="1"/>
</dbReference>